<proteinExistence type="predicted"/>
<organism evidence="1 2">
    <name type="scientific">Micromonospora echinofusca</name>
    <dbReference type="NCBI Taxonomy" id="47858"/>
    <lineage>
        <taxon>Bacteria</taxon>
        <taxon>Bacillati</taxon>
        <taxon>Actinomycetota</taxon>
        <taxon>Actinomycetes</taxon>
        <taxon>Micromonosporales</taxon>
        <taxon>Micromonosporaceae</taxon>
        <taxon>Micromonospora</taxon>
    </lineage>
</organism>
<dbReference type="Proteomes" id="UP000198251">
    <property type="component" value="Chromosome I"/>
</dbReference>
<dbReference type="AlphaFoldDB" id="A0A1C5G658"/>
<keyword evidence="2" id="KW-1185">Reference proteome</keyword>
<dbReference type="EMBL" id="LT607733">
    <property type="protein sequence ID" value="SCG15042.1"/>
    <property type="molecule type" value="Genomic_DNA"/>
</dbReference>
<evidence type="ECO:0000313" key="1">
    <source>
        <dbReference type="EMBL" id="SCG15042.1"/>
    </source>
</evidence>
<reference evidence="1 2" key="1">
    <citation type="submission" date="2016-06" db="EMBL/GenBank/DDBJ databases">
        <authorList>
            <person name="Kjaerup R.B."/>
            <person name="Dalgaard T.S."/>
            <person name="Juul-Madsen H.R."/>
        </authorList>
    </citation>
    <scope>NUCLEOTIDE SEQUENCE [LARGE SCALE GENOMIC DNA]</scope>
    <source>
        <strain evidence="1 2">DSM 43913</strain>
    </source>
</reference>
<sequence length="98" mass="11123">MSAGPLRAGDVVLLTREASPQFTRPLTVRVIRELTDRHPYAGWFWFEGYELNRRGAAVQQRELYALRAGVRWLSRAIREVPAGRRTPVPPVPARAGTR</sequence>
<name>A0A1C5G658_MICEH</name>
<gene>
    <name evidence="1" type="ORF">GA0070610_1270</name>
</gene>
<accession>A0A1C5G658</accession>
<protein>
    <submittedName>
        <fullName evidence="1">Uncharacterized protein</fullName>
    </submittedName>
</protein>
<dbReference type="RefSeq" id="WP_197697799.1">
    <property type="nucleotide sequence ID" value="NZ_LT607733.1"/>
</dbReference>
<dbReference type="GeneID" id="95801132"/>
<evidence type="ECO:0000313" key="2">
    <source>
        <dbReference type="Proteomes" id="UP000198251"/>
    </source>
</evidence>